<evidence type="ECO:0000313" key="5">
    <source>
        <dbReference type="EMBL" id="MCC2125563.1"/>
    </source>
</evidence>
<dbReference type="PANTHER" id="PTHR31746">
    <property type="entry name" value="TRANSMEMBRANE PROTEIN 229 FAMILY MEMBER"/>
    <property type="match status" value="1"/>
</dbReference>
<keyword evidence="4" id="KW-0472">Membrane</keyword>
<dbReference type="Pfam" id="PF06541">
    <property type="entry name" value="ABC_trans_CmpB"/>
    <property type="match status" value="1"/>
</dbReference>
<dbReference type="Proteomes" id="UP001198220">
    <property type="component" value="Unassembled WGS sequence"/>
</dbReference>
<dbReference type="InterPro" id="IPR010540">
    <property type="entry name" value="CmpB_TMEM229"/>
</dbReference>
<comment type="subcellular location">
    <subcellularLocation>
        <location evidence="1">Membrane</location>
        <topology evidence="1">Multi-pass membrane protein</topology>
    </subcellularLocation>
</comment>
<organism evidence="5 6">
    <name type="scientific">Hominiventricola filiformis</name>
    <dbReference type="NCBI Taxonomy" id="2885352"/>
    <lineage>
        <taxon>Bacteria</taxon>
        <taxon>Bacillati</taxon>
        <taxon>Bacillota</taxon>
        <taxon>Clostridia</taxon>
        <taxon>Lachnospirales</taxon>
        <taxon>Lachnospiraceae</taxon>
        <taxon>Hominiventricola</taxon>
    </lineage>
</organism>
<comment type="caution">
    <text evidence="5">The sequence shown here is derived from an EMBL/GenBank/DDBJ whole genome shotgun (WGS) entry which is preliminary data.</text>
</comment>
<keyword evidence="6" id="KW-1185">Reference proteome</keyword>
<evidence type="ECO:0000256" key="1">
    <source>
        <dbReference type="ARBA" id="ARBA00004141"/>
    </source>
</evidence>
<dbReference type="GO" id="GO:0016020">
    <property type="term" value="C:membrane"/>
    <property type="evidence" value="ECO:0007669"/>
    <property type="project" value="UniProtKB-SubCell"/>
</dbReference>
<dbReference type="AlphaFoldDB" id="A0AAE3A6Y5"/>
<dbReference type="PANTHER" id="PTHR31746:SF2">
    <property type="entry name" value="TRANSMEMBRANE PROTEIN 229A"/>
    <property type="match status" value="1"/>
</dbReference>
<keyword evidence="3" id="KW-1133">Transmembrane helix</keyword>
<protein>
    <submittedName>
        <fullName evidence="5">ABC transporter permease</fullName>
    </submittedName>
</protein>
<name>A0AAE3A6Y5_9FIRM</name>
<gene>
    <name evidence="5" type="ORF">LKD36_05150</name>
</gene>
<proteinExistence type="predicted"/>
<evidence type="ECO:0000313" key="6">
    <source>
        <dbReference type="Proteomes" id="UP001198220"/>
    </source>
</evidence>
<evidence type="ECO:0000256" key="2">
    <source>
        <dbReference type="ARBA" id="ARBA00022692"/>
    </source>
</evidence>
<dbReference type="EMBL" id="JAJEPS010000003">
    <property type="protein sequence ID" value="MCC2125563.1"/>
    <property type="molecule type" value="Genomic_DNA"/>
</dbReference>
<sequence>MKRNFLRCGMAGWCMEILWTGLHSFRVRDPKLTGHSSLWMFPIYGCAAFLEPLMRRLISTPFWKRGLIYMLCIYLGEYTSGILLRYKNACPWNYEKSPFHIQRVIRLDFAPLWFCAGLFFERLLMHSDS</sequence>
<accession>A0AAE3A6Y5</accession>
<evidence type="ECO:0000256" key="4">
    <source>
        <dbReference type="ARBA" id="ARBA00023136"/>
    </source>
</evidence>
<dbReference type="RefSeq" id="WP_308458995.1">
    <property type="nucleotide sequence ID" value="NZ_JAJEPS010000003.1"/>
</dbReference>
<reference evidence="5 6" key="1">
    <citation type="submission" date="2021-10" db="EMBL/GenBank/DDBJ databases">
        <title>Anaerobic single-cell dispensing facilitates the cultivation of human gut bacteria.</title>
        <authorList>
            <person name="Afrizal A."/>
        </authorList>
    </citation>
    <scope>NUCLEOTIDE SEQUENCE [LARGE SCALE GENOMIC DNA]</scope>
    <source>
        <strain evidence="5 6">CLA-AA-H276</strain>
    </source>
</reference>
<evidence type="ECO:0000256" key="3">
    <source>
        <dbReference type="ARBA" id="ARBA00022989"/>
    </source>
</evidence>
<keyword evidence="2" id="KW-0812">Transmembrane</keyword>